<protein>
    <submittedName>
        <fullName evidence="2">Uncharacterized protein</fullName>
    </submittedName>
</protein>
<evidence type="ECO:0000313" key="3">
    <source>
        <dbReference type="Proteomes" id="UP001317742"/>
    </source>
</evidence>
<dbReference type="RefSeq" id="WP_281760984.1">
    <property type="nucleotide sequence ID" value="NZ_AP026709.1"/>
</dbReference>
<feature type="region of interest" description="Disordered" evidence="1">
    <location>
        <begin position="28"/>
        <end position="48"/>
    </location>
</feature>
<reference evidence="2 3" key="1">
    <citation type="submission" date="2022-08" db="EMBL/GenBank/DDBJ databases">
        <title>Genome Sequence of the sulphate-reducing bacterium, Pseudodesulfovibrio sp. SYK.</title>
        <authorList>
            <person name="Kondo R."/>
            <person name="Kataoka T."/>
        </authorList>
    </citation>
    <scope>NUCLEOTIDE SEQUENCE [LARGE SCALE GENOMIC DNA]</scope>
    <source>
        <strain evidence="2 3">SYK</strain>
    </source>
</reference>
<feature type="compositionally biased region" description="Basic and acidic residues" evidence="1">
    <location>
        <begin position="33"/>
        <end position="42"/>
    </location>
</feature>
<gene>
    <name evidence="2" type="ORF">SYK_28470</name>
</gene>
<proteinExistence type="predicted"/>
<evidence type="ECO:0000256" key="1">
    <source>
        <dbReference type="SAM" id="MobiDB-lite"/>
    </source>
</evidence>
<accession>A0ABN6S5G7</accession>
<evidence type="ECO:0000313" key="2">
    <source>
        <dbReference type="EMBL" id="BDQ38487.1"/>
    </source>
</evidence>
<dbReference type="EMBL" id="AP026709">
    <property type="protein sequence ID" value="BDQ38487.1"/>
    <property type="molecule type" value="Genomic_DNA"/>
</dbReference>
<name>A0ABN6S5G7_9BACT</name>
<keyword evidence="3" id="KW-1185">Reference proteome</keyword>
<sequence>MAVQSVGSNGYMDAYSLLQAANEEQQLKTRAAQMDKEQDKTESTNGMASDIESYLSKIPKGTDNRLSFLDVDKYRAKLEAKWDITVTADLKALGVDVTKELPLSYDPATGKVTIAKGHEDKEIIDKYFEDNPDKVEEFDTILQLGKLTNTASTKLSQGQMMQNLQFKSMSWWFADNSDPTSWFDGGGLMFGQGQNSYTGLNLTV</sequence>
<organism evidence="2 3">
    <name type="scientific">Pseudodesulfovibrio nedwellii</name>
    <dbReference type="NCBI Taxonomy" id="2973072"/>
    <lineage>
        <taxon>Bacteria</taxon>
        <taxon>Pseudomonadati</taxon>
        <taxon>Thermodesulfobacteriota</taxon>
        <taxon>Desulfovibrionia</taxon>
        <taxon>Desulfovibrionales</taxon>
        <taxon>Desulfovibrionaceae</taxon>
    </lineage>
</organism>
<dbReference type="Proteomes" id="UP001317742">
    <property type="component" value="Chromosome"/>
</dbReference>